<evidence type="ECO:0000256" key="4">
    <source>
        <dbReference type="ARBA" id="ARBA00022729"/>
    </source>
</evidence>
<dbReference type="PROSITE" id="PS50983">
    <property type="entry name" value="FE_B12_PBP"/>
    <property type="match status" value="1"/>
</dbReference>
<dbReference type="InterPro" id="IPR002491">
    <property type="entry name" value="ABC_transptr_periplasmic_BD"/>
</dbReference>
<evidence type="ECO:0000256" key="2">
    <source>
        <dbReference type="ARBA" id="ARBA00008814"/>
    </source>
</evidence>
<accession>A0A239H3K0</accession>
<dbReference type="AlphaFoldDB" id="A0A239H3K0"/>
<name>A0A239H3K0_9NOCA</name>
<proteinExistence type="inferred from homology"/>
<evidence type="ECO:0000313" key="6">
    <source>
        <dbReference type="EMBL" id="SNS75979.1"/>
    </source>
</evidence>
<dbReference type="PANTHER" id="PTHR30532">
    <property type="entry name" value="IRON III DICITRATE-BINDING PERIPLASMIC PROTEIN"/>
    <property type="match status" value="1"/>
</dbReference>
<gene>
    <name evidence="6" type="ORF">SAMN05421642_10575</name>
</gene>
<dbReference type="InterPro" id="IPR051313">
    <property type="entry name" value="Bact_iron-sidero_bind"/>
</dbReference>
<dbReference type="Pfam" id="PF01497">
    <property type="entry name" value="Peripla_BP_2"/>
    <property type="match status" value="1"/>
</dbReference>
<evidence type="ECO:0000256" key="1">
    <source>
        <dbReference type="ARBA" id="ARBA00004196"/>
    </source>
</evidence>
<comment type="similarity">
    <text evidence="2">Belongs to the bacterial solute-binding protein 8 family.</text>
</comment>
<dbReference type="GO" id="GO:1901678">
    <property type="term" value="P:iron coordination entity transport"/>
    <property type="evidence" value="ECO:0007669"/>
    <property type="project" value="UniProtKB-ARBA"/>
</dbReference>
<dbReference type="Gene3D" id="3.40.50.1980">
    <property type="entry name" value="Nitrogenase molybdenum iron protein domain"/>
    <property type="match status" value="2"/>
</dbReference>
<feature type="domain" description="Fe/B12 periplasmic-binding" evidence="5">
    <location>
        <begin position="39"/>
        <end position="323"/>
    </location>
</feature>
<dbReference type="OrthoDB" id="1846031at2"/>
<dbReference type="EMBL" id="FZOW01000005">
    <property type="protein sequence ID" value="SNS75979.1"/>
    <property type="molecule type" value="Genomic_DNA"/>
</dbReference>
<dbReference type="PANTHER" id="PTHR30532:SF24">
    <property type="entry name" value="FERRIC ENTEROBACTIN-BINDING PERIPLASMIC PROTEIN FEPB"/>
    <property type="match status" value="1"/>
</dbReference>
<dbReference type="GO" id="GO:0030288">
    <property type="term" value="C:outer membrane-bounded periplasmic space"/>
    <property type="evidence" value="ECO:0007669"/>
    <property type="project" value="TreeGrafter"/>
</dbReference>
<keyword evidence="3" id="KW-0813">Transport</keyword>
<sequence length="328" mass="34139">MRQGLPTNDSAPAASDSSAFPVTVESALGTAEISDEPTRVATWGWSNQDAILALGVVPVAMPTFAEAQYGADDRGILQWDATVLNDLGGETPKLLSGDGTGAAPIEQFAEANPDLIFAPYSGLSQAEFDALSRIAPVVGYPDQPWTASWEDQLTIAGTALGKEKEAAELVSGVESSIADAAAKYPALSGKTVTIALPNAPGTFAVSKNGDVRVEFLEQLGLVNEPTIQEADPTKDPDAVYFELSLEQASSIRADVLFVVAYDKESLGAFLAEPAVASQPVLAEGRTASTENFGVDKNFAFGGLTVLTIPYILDDVASALNAAAGNVQD</sequence>
<evidence type="ECO:0000259" key="5">
    <source>
        <dbReference type="PROSITE" id="PS50983"/>
    </source>
</evidence>
<protein>
    <submittedName>
        <fullName evidence="6">Iron complex transport system substrate-binding protein</fullName>
    </submittedName>
</protein>
<reference evidence="7" key="1">
    <citation type="submission" date="2017-06" db="EMBL/GenBank/DDBJ databases">
        <authorList>
            <person name="Varghese N."/>
            <person name="Submissions S."/>
        </authorList>
    </citation>
    <scope>NUCLEOTIDE SEQUENCE [LARGE SCALE GENOMIC DNA]</scope>
    <source>
        <strain evidence="7">JCM 23211</strain>
    </source>
</reference>
<comment type="subcellular location">
    <subcellularLocation>
        <location evidence="1">Cell envelope</location>
    </subcellularLocation>
</comment>
<keyword evidence="4" id="KW-0732">Signal</keyword>
<evidence type="ECO:0000256" key="3">
    <source>
        <dbReference type="ARBA" id="ARBA00022448"/>
    </source>
</evidence>
<organism evidence="6 7">
    <name type="scientific">Rhodococcoides kyotonense</name>
    <dbReference type="NCBI Taxonomy" id="398843"/>
    <lineage>
        <taxon>Bacteria</taxon>
        <taxon>Bacillati</taxon>
        <taxon>Actinomycetota</taxon>
        <taxon>Actinomycetes</taxon>
        <taxon>Mycobacteriales</taxon>
        <taxon>Nocardiaceae</taxon>
        <taxon>Rhodococcoides</taxon>
    </lineage>
</organism>
<dbReference type="SUPFAM" id="SSF53807">
    <property type="entry name" value="Helical backbone' metal receptor"/>
    <property type="match status" value="1"/>
</dbReference>
<dbReference type="RefSeq" id="WP_089245656.1">
    <property type="nucleotide sequence ID" value="NZ_FZOW01000005.1"/>
</dbReference>
<dbReference type="Proteomes" id="UP000198327">
    <property type="component" value="Unassembled WGS sequence"/>
</dbReference>
<keyword evidence="7" id="KW-1185">Reference proteome</keyword>
<evidence type="ECO:0000313" key="7">
    <source>
        <dbReference type="Proteomes" id="UP000198327"/>
    </source>
</evidence>